<sequence length="1195" mass="134222">MHGRPRVYVRFRPPTEVKLPALKGPGIPASDTEVPVLLGRRRDQEEWKEVQVQVDHAFTEDSTQDAVYSRVGPEMLEALPALVVQDFVLKGFRGLICTYGITGNIRFTSGGAALSAVLDLADLAGCEKMDEGLDVAAKKNHMTIQAGLSNLRHCIEAKVKGKAVPLELAYRAQKATVQLTAEENPRLRKKLERRSQEVQELRKQLEAQRLGPLLKRSLEKASSEEVRELLKEVEQRYPEILQAWPRWREQLEKGDFQDHLLEVQKAVDQRELQLQSFQWLLQRKEAEVLMAELQNCEELPEEVRQLRQQQVAALDLLLDSAGLSNEQRADLSKEAAQKEALQQKLQKKQEEIGLLETNLHLAGARDDAPVKKELLEDLAAFGIDELKQAVERLPGSTSTLQHLLMAHPSWKQRFYQLGGLERILEKMERTKKAFYHQRLAQCLCRTLDMEKVGRKDRSELLPRLVKQVLDITNGIRFPLDANSDENRILEYMDLMEAVAQDKEARCLLVWGALQFTQHRAQAVAAAALNALGEVASDAVEEAVPELLAAARHFQSSEQQVGRNDGAEVARHVKNAALLMLNDHPSHGRIVLEAMAYATAKSFAKEIAFNNEAAGVQCFGHVNIIVAMFVIAVVLLLRLLVVLFLLLLLLLVSLIGRILVRVTVRVRGMVMVMVVVIDLTIAIPINSVIDPDAESRREHGPSQQRSLYHVSRIMTVKRAHSAEGAEEKDQAKFLEDLVDRGFNSPLLFWQGLQSAAPFMSEDVTAQHVEELDTDDSHILMLSMGTALQEKRYVVSVCADAQLELVPLATEGWQRRSFAGQWRSSIPGSAQAMIDLQQVFPQLILTNAATSPASVCFILSFTSKDAQHVNKHKWHEEDDEENLDASCPGASYPLLDIQLFETGKHPIQRYVGGGTAVAKNRKASNEWVALGAQLPPCSTHSLVIGRCWGHTQKQQDKAEFQSFRLLVLSDCELEMQPVRCSNEWRVASSKLLRVQDTKASKLKLQLKDGSSSESEASQKPRHPVKIMVTTCADEESPAYMMLQAFPPDGKVEVEPIVCPSKGGKRVFLSPNLHNEYELSGGDWTININYHPQCKPGFLLGVRVFSLCDLELQWQSPTEAPEKVDPGNDFERSFIEEFGTQLPSWQRPHSDEDLRIEDSAFPPVPKQRAEDKEMISVSMAYLQRLHRRALRDQGPTED</sequence>
<keyword evidence="1" id="KW-0175">Coiled coil</keyword>
<keyword evidence="5" id="KW-1185">Reference proteome</keyword>
<protein>
    <submittedName>
        <fullName evidence="4">Uncharacterized protein</fullName>
    </submittedName>
</protein>
<evidence type="ECO:0000256" key="2">
    <source>
        <dbReference type="SAM" id="MobiDB-lite"/>
    </source>
</evidence>
<feature type="transmembrane region" description="Helical" evidence="3">
    <location>
        <begin position="667"/>
        <end position="688"/>
    </location>
</feature>
<keyword evidence="3" id="KW-0812">Transmembrane</keyword>
<feature type="coiled-coil region" evidence="1">
    <location>
        <begin position="184"/>
        <end position="211"/>
    </location>
</feature>
<comment type="caution">
    <text evidence="4">The sequence shown here is derived from an EMBL/GenBank/DDBJ whole genome shotgun (WGS) entry which is preliminary data.</text>
</comment>
<keyword evidence="3" id="KW-0472">Membrane</keyword>
<evidence type="ECO:0000256" key="1">
    <source>
        <dbReference type="SAM" id="Coils"/>
    </source>
</evidence>
<feature type="coiled-coil region" evidence="1">
    <location>
        <begin position="324"/>
        <end position="358"/>
    </location>
</feature>
<feature type="compositionally biased region" description="Basic and acidic residues" evidence="2">
    <location>
        <begin position="1145"/>
        <end position="1155"/>
    </location>
</feature>
<evidence type="ECO:0000313" key="5">
    <source>
        <dbReference type="Proteomes" id="UP000186817"/>
    </source>
</evidence>
<name>A0A1Q9CMW1_SYMMI</name>
<dbReference type="InterPro" id="IPR027417">
    <property type="entry name" value="P-loop_NTPase"/>
</dbReference>
<dbReference type="EMBL" id="LSRX01001054">
    <property type="protein sequence ID" value="OLP84262.1"/>
    <property type="molecule type" value="Genomic_DNA"/>
</dbReference>
<organism evidence="4 5">
    <name type="scientific">Symbiodinium microadriaticum</name>
    <name type="common">Dinoflagellate</name>
    <name type="synonym">Zooxanthella microadriatica</name>
    <dbReference type="NCBI Taxonomy" id="2951"/>
    <lineage>
        <taxon>Eukaryota</taxon>
        <taxon>Sar</taxon>
        <taxon>Alveolata</taxon>
        <taxon>Dinophyceae</taxon>
        <taxon>Suessiales</taxon>
        <taxon>Symbiodiniaceae</taxon>
        <taxon>Symbiodinium</taxon>
    </lineage>
</organism>
<dbReference type="OrthoDB" id="420494at2759"/>
<feature type="region of interest" description="Disordered" evidence="2">
    <location>
        <begin position="1142"/>
        <end position="1169"/>
    </location>
</feature>
<dbReference type="Gene3D" id="3.40.850.10">
    <property type="entry name" value="Kinesin motor domain"/>
    <property type="match status" value="1"/>
</dbReference>
<gene>
    <name evidence="4" type="ORF">AK812_SmicGene34879</name>
</gene>
<dbReference type="Proteomes" id="UP000186817">
    <property type="component" value="Unassembled WGS sequence"/>
</dbReference>
<dbReference type="InterPro" id="IPR036961">
    <property type="entry name" value="Kinesin_motor_dom_sf"/>
</dbReference>
<accession>A0A1Q9CMW1</accession>
<evidence type="ECO:0000256" key="3">
    <source>
        <dbReference type="SAM" id="Phobius"/>
    </source>
</evidence>
<dbReference type="AlphaFoldDB" id="A0A1Q9CMW1"/>
<keyword evidence="3" id="KW-1133">Transmembrane helix</keyword>
<feature type="transmembrane region" description="Helical" evidence="3">
    <location>
        <begin position="623"/>
        <end position="655"/>
    </location>
</feature>
<dbReference type="SUPFAM" id="SSF52540">
    <property type="entry name" value="P-loop containing nucleoside triphosphate hydrolases"/>
    <property type="match status" value="1"/>
</dbReference>
<evidence type="ECO:0000313" key="4">
    <source>
        <dbReference type="EMBL" id="OLP84262.1"/>
    </source>
</evidence>
<reference evidence="4 5" key="1">
    <citation type="submission" date="2016-02" db="EMBL/GenBank/DDBJ databases">
        <title>Genome analysis of coral dinoflagellate symbionts highlights evolutionary adaptations to a symbiotic lifestyle.</title>
        <authorList>
            <person name="Aranda M."/>
            <person name="Li Y."/>
            <person name="Liew Y.J."/>
            <person name="Baumgarten S."/>
            <person name="Simakov O."/>
            <person name="Wilson M."/>
            <person name="Piel J."/>
            <person name="Ashoor H."/>
            <person name="Bougouffa S."/>
            <person name="Bajic V.B."/>
            <person name="Ryu T."/>
            <person name="Ravasi T."/>
            <person name="Bayer T."/>
            <person name="Micklem G."/>
            <person name="Kim H."/>
            <person name="Bhak J."/>
            <person name="Lajeunesse T.C."/>
            <person name="Voolstra C.R."/>
        </authorList>
    </citation>
    <scope>NUCLEOTIDE SEQUENCE [LARGE SCALE GENOMIC DNA]</scope>
    <source>
        <strain evidence="4 5">CCMP2467</strain>
    </source>
</reference>
<proteinExistence type="predicted"/>